<dbReference type="InterPro" id="IPR032675">
    <property type="entry name" value="LRR_dom_sf"/>
</dbReference>
<dbReference type="AlphaFoldDB" id="A0AAD7FV08"/>
<accession>A0AAD7FV08</accession>
<organism evidence="1 2">
    <name type="scientific">Roridomyces roridus</name>
    <dbReference type="NCBI Taxonomy" id="1738132"/>
    <lineage>
        <taxon>Eukaryota</taxon>
        <taxon>Fungi</taxon>
        <taxon>Dikarya</taxon>
        <taxon>Basidiomycota</taxon>
        <taxon>Agaricomycotina</taxon>
        <taxon>Agaricomycetes</taxon>
        <taxon>Agaricomycetidae</taxon>
        <taxon>Agaricales</taxon>
        <taxon>Marasmiineae</taxon>
        <taxon>Mycenaceae</taxon>
        <taxon>Roridomyces</taxon>
    </lineage>
</organism>
<protein>
    <recommendedName>
        <fullName evidence="3">F-box domain-containing protein</fullName>
    </recommendedName>
</protein>
<dbReference type="EMBL" id="JARKIF010000003">
    <property type="protein sequence ID" value="KAJ7644595.1"/>
    <property type="molecule type" value="Genomic_DNA"/>
</dbReference>
<comment type="caution">
    <text evidence="1">The sequence shown here is derived from an EMBL/GenBank/DDBJ whole genome shotgun (WGS) entry which is preliminary data.</text>
</comment>
<dbReference type="SUPFAM" id="SSF52047">
    <property type="entry name" value="RNI-like"/>
    <property type="match status" value="1"/>
</dbReference>
<sequence length="322" mass="36533">MEVLCSAAHRWAEAALHVPSISCLMRIPKGSLTSLTTLELSGGLNDHFDPAKLTVFSGAPNLHTLNLSINYPTRIPMPWGQLTSLTFSEFPLTCLDILRRCTRLVTAGFWTEGWEFLPDMSLISMVTIASLTSLSITFPETRYPCEHFMPLLSRLTLPELKVLRLYLHQQDMTWDTVEFTRFQLRSPSLEELTVDNSPLISDALIAVLRNSPSLVRLTVSNCPHSFDDNVINTLRYPGENGHCIAPKLKEIVLTQAGQNFDPENLEEMIRSRWWTKDELAALPSPPAVARWTKVSVYAGSEYSYRRFRRVFDARFDYTHPSA</sequence>
<name>A0AAD7FV08_9AGAR</name>
<reference evidence="1" key="1">
    <citation type="submission" date="2023-03" db="EMBL/GenBank/DDBJ databases">
        <title>Massive genome expansion in bonnet fungi (Mycena s.s.) driven by repeated elements and novel gene families across ecological guilds.</title>
        <authorList>
            <consortium name="Lawrence Berkeley National Laboratory"/>
            <person name="Harder C.B."/>
            <person name="Miyauchi S."/>
            <person name="Viragh M."/>
            <person name="Kuo A."/>
            <person name="Thoen E."/>
            <person name="Andreopoulos B."/>
            <person name="Lu D."/>
            <person name="Skrede I."/>
            <person name="Drula E."/>
            <person name="Henrissat B."/>
            <person name="Morin E."/>
            <person name="Kohler A."/>
            <person name="Barry K."/>
            <person name="LaButti K."/>
            <person name="Morin E."/>
            <person name="Salamov A."/>
            <person name="Lipzen A."/>
            <person name="Mereny Z."/>
            <person name="Hegedus B."/>
            <person name="Baldrian P."/>
            <person name="Stursova M."/>
            <person name="Weitz H."/>
            <person name="Taylor A."/>
            <person name="Grigoriev I.V."/>
            <person name="Nagy L.G."/>
            <person name="Martin F."/>
            <person name="Kauserud H."/>
        </authorList>
    </citation>
    <scope>NUCLEOTIDE SEQUENCE</scope>
    <source>
        <strain evidence="1">9284</strain>
    </source>
</reference>
<evidence type="ECO:0000313" key="1">
    <source>
        <dbReference type="EMBL" id="KAJ7644595.1"/>
    </source>
</evidence>
<dbReference type="Gene3D" id="3.80.10.10">
    <property type="entry name" value="Ribonuclease Inhibitor"/>
    <property type="match status" value="1"/>
</dbReference>
<gene>
    <name evidence="1" type="ORF">FB45DRAFT_1021354</name>
</gene>
<proteinExistence type="predicted"/>
<evidence type="ECO:0000313" key="2">
    <source>
        <dbReference type="Proteomes" id="UP001221142"/>
    </source>
</evidence>
<dbReference type="Proteomes" id="UP001221142">
    <property type="component" value="Unassembled WGS sequence"/>
</dbReference>
<keyword evidence="2" id="KW-1185">Reference proteome</keyword>
<evidence type="ECO:0008006" key="3">
    <source>
        <dbReference type="Google" id="ProtNLM"/>
    </source>
</evidence>